<evidence type="ECO:0000313" key="2">
    <source>
        <dbReference type="EMBL" id="AGF73432.1"/>
    </source>
</evidence>
<keyword evidence="3" id="KW-1185">Reference proteome</keyword>
<proteinExistence type="predicted"/>
<gene>
    <name evidence="2" type="ORF">A605_12180</name>
</gene>
<dbReference type="AlphaFoldDB" id="M1NVB9"/>
<name>M1NVB9_9CORY</name>
<evidence type="ECO:0000313" key="3">
    <source>
        <dbReference type="Proteomes" id="UP000011723"/>
    </source>
</evidence>
<evidence type="ECO:0000256" key="1">
    <source>
        <dbReference type="SAM" id="MobiDB-lite"/>
    </source>
</evidence>
<organism evidence="2 3">
    <name type="scientific">Corynebacterium halotolerans YIM 70093 = DSM 44683</name>
    <dbReference type="NCBI Taxonomy" id="1121362"/>
    <lineage>
        <taxon>Bacteria</taxon>
        <taxon>Bacillati</taxon>
        <taxon>Actinomycetota</taxon>
        <taxon>Actinomycetes</taxon>
        <taxon>Mycobacteriales</taxon>
        <taxon>Corynebacteriaceae</taxon>
        <taxon>Corynebacterium</taxon>
    </lineage>
</organism>
<reference evidence="2 3" key="1">
    <citation type="journal article" date="2012" name="Stand. Genomic Sci.">
        <title>Genome sequence of the halotolerant bacterium Corynebacterium halotolerans type strain YIM 70093(T) (= DSM 44683(T)).</title>
        <authorList>
            <person name="Ruckert C."/>
            <person name="Albersmeier A."/>
            <person name="Al-Dilaimi A."/>
            <person name="Niehaus K."/>
            <person name="Szczepanowski R."/>
            <person name="Kalinowski J."/>
        </authorList>
    </citation>
    <scope>NUCLEOTIDE SEQUENCE [LARGE SCALE GENOMIC DNA]</scope>
    <source>
        <strain evidence="2">YIM 70093</strain>
    </source>
</reference>
<protein>
    <submittedName>
        <fullName evidence="2">Putative transposase</fullName>
    </submittedName>
</protein>
<accession>M1NVB9</accession>
<feature type="region of interest" description="Disordered" evidence="1">
    <location>
        <begin position="1"/>
        <end position="51"/>
    </location>
</feature>
<dbReference type="KEGG" id="chn:A605_12180"/>
<dbReference type="Proteomes" id="UP000011723">
    <property type="component" value="Chromosome"/>
</dbReference>
<dbReference type="HOGENOM" id="CLU_2354996_0_0_11"/>
<dbReference type="EMBL" id="CP003697">
    <property type="protein sequence ID" value="AGF73432.1"/>
    <property type="molecule type" value="Genomic_DNA"/>
</dbReference>
<sequence>MPADKACCLPSEPVIPAGSGHRPLIPDKEGRKAHSKAKGTRGGRPPVFDSAAHEGRNVIGRLHTYKHNPRVGTRHDKLTVRFWAVIQVAGGNRWLT</sequence>